<dbReference type="GO" id="GO:0006779">
    <property type="term" value="P:porphyrin-containing compound biosynthetic process"/>
    <property type="evidence" value="ECO:0007669"/>
    <property type="project" value="InterPro"/>
</dbReference>
<dbReference type="GO" id="GO:0004853">
    <property type="term" value="F:uroporphyrinogen decarboxylase activity"/>
    <property type="evidence" value="ECO:0007669"/>
    <property type="project" value="InterPro"/>
</dbReference>
<dbReference type="AlphaFoldDB" id="H6LDA1"/>
<dbReference type="Proteomes" id="UP000007177">
    <property type="component" value="Chromosome"/>
</dbReference>
<protein>
    <submittedName>
        <fullName evidence="2">Methyltransferase 1 MttB20</fullName>
        <ecNumber evidence="2">2.1.1.-</ecNumber>
    </submittedName>
</protein>
<dbReference type="InterPro" id="IPR038071">
    <property type="entry name" value="UROD/MetE-like_sf"/>
</dbReference>
<dbReference type="Gene3D" id="3.20.20.210">
    <property type="match status" value="1"/>
</dbReference>
<dbReference type="PANTHER" id="PTHR47099:SF1">
    <property type="entry name" value="METHYLCOBAMIDE:COM METHYLTRANSFERASE MTBA"/>
    <property type="match status" value="1"/>
</dbReference>
<dbReference type="eggNOG" id="COG0407">
    <property type="taxonomic scope" value="Bacteria"/>
</dbReference>
<dbReference type="SUPFAM" id="SSF51726">
    <property type="entry name" value="UROD/MetE-like"/>
    <property type="match status" value="1"/>
</dbReference>
<dbReference type="Pfam" id="PF01208">
    <property type="entry name" value="URO-D"/>
    <property type="match status" value="1"/>
</dbReference>
<reference evidence="2 3" key="2">
    <citation type="journal article" date="2012" name="PLoS ONE">
        <title>An ancient pathway combining carbon dioxide fixation with the generation and utilization of a sodium ion gradient for ATP synthesis.</title>
        <authorList>
            <person name="Poehlein A."/>
            <person name="Schmidt S."/>
            <person name="Kaster A.K."/>
            <person name="Goenrich M."/>
            <person name="Vollmers J."/>
            <person name="Thurmer A."/>
            <person name="Bertsch J."/>
            <person name="Schuchmann K."/>
            <person name="Voigt B."/>
            <person name="Hecker M."/>
            <person name="Daniel R."/>
            <person name="Thauer R.K."/>
            <person name="Gottschalk G."/>
            <person name="Muller V."/>
        </authorList>
    </citation>
    <scope>NUCLEOTIDE SEQUENCE [LARGE SCALE GENOMIC DNA]</scope>
    <source>
        <strain evidence="3">ATCC 29683 / DSM 1030 / JCM 2381 / KCTC 1655 / WB1</strain>
    </source>
</reference>
<sequence length="348" mass="39022">MKGCIKMTEKYNYLKVLNGEKAEWVPNFSEAAALFAPLAVFDTEIPGSGNPDKKIVDITGKEWNNRGCYINYLGIESTMTIDGSMPTPGKHILTDITKWKEQVSYPFPDLEKVEFSKIAAGYFSMVDRNEKAIVYMMESVFFALINSMGVADALCALVEEPEAVKEFFEELTDYADKCLRLTYPYFKPEVIVIADDVATSLDLFMAPRIYEELIAPYHRRLANTVIELGASPEMHCCGKCEKLIPLWIDMGFKSWQPAQPVNDLVGIKEQYGTKMILNGGWNTAGKGGLPGASEEAVRESVRETIDLLAPGYGFVFWDGGLTGGDVEKFSWTADEANKYRKTFYQKNN</sequence>
<proteinExistence type="predicted"/>
<dbReference type="GO" id="GO:0008168">
    <property type="term" value="F:methyltransferase activity"/>
    <property type="evidence" value="ECO:0007669"/>
    <property type="project" value="UniProtKB-KW"/>
</dbReference>
<evidence type="ECO:0000313" key="2">
    <source>
        <dbReference type="EMBL" id="AFA49146.1"/>
    </source>
</evidence>
<organism evidence="2 3">
    <name type="scientific">Acetobacterium woodii (strain ATCC 29683 / DSM 1030 / JCM 2381 / KCTC 1655 / WB1)</name>
    <dbReference type="NCBI Taxonomy" id="931626"/>
    <lineage>
        <taxon>Bacteria</taxon>
        <taxon>Bacillati</taxon>
        <taxon>Bacillota</taxon>
        <taxon>Clostridia</taxon>
        <taxon>Eubacteriales</taxon>
        <taxon>Eubacteriaceae</taxon>
        <taxon>Acetobacterium</taxon>
    </lineage>
</organism>
<dbReference type="PANTHER" id="PTHR47099">
    <property type="entry name" value="METHYLCOBAMIDE:COM METHYLTRANSFERASE MTBA"/>
    <property type="match status" value="1"/>
</dbReference>
<evidence type="ECO:0000313" key="3">
    <source>
        <dbReference type="Proteomes" id="UP000007177"/>
    </source>
</evidence>
<dbReference type="STRING" id="931626.Awo_c23730"/>
<feature type="domain" description="Uroporphyrinogen decarboxylase (URO-D)" evidence="1">
    <location>
        <begin position="145"/>
        <end position="315"/>
    </location>
</feature>
<accession>H6LDA1</accession>
<dbReference type="HOGENOM" id="CLU_054162_1_0_9"/>
<dbReference type="OrthoDB" id="1971652at2"/>
<keyword evidence="3" id="KW-1185">Reference proteome</keyword>
<dbReference type="InterPro" id="IPR000257">
    <property type="entry name" value="Uroporphyrinogen_deCOase"/>
</dbReference>
<dbReference type="InterPro" id="IPR052024">
    <property type="entry name" value="Methanogen_methyltrans"/>
</dbReference>
<keyword evidence="2" id="KW-0489">Methyltransferase</keyword>
<evidence type="ECO:0000259" key="1">
    <source>
        <dbReference type="Pfam" id="PF01208"/>
    </source>
</evidence>
<keyword evidence="2" id="KW-0808">Transferase</keyword>
<dbReference type="GO" id="GO:0032259">
    <property type="term" value="P:methylation"/>
    <property type="evidence" value="ECO:0007669"/>
    <property type="project" value="UniProtKB-KW"/>
</dbReference>
<reference evidence="3" key="1">
    <citation type="submission" date="2011-07" db="EMBL/GenBank/DDBJ databases">
        <title>Complete genome sequence of Acetobacterium woodii.</title>
        <authorList>
            <person name="Poehlein A."/>
            <person name="Schmidt S."/>
            <person name="Kaster A.-K."/>
            <person name="Goenrich M."/>
            <person name="Vollmers J."/>
            <person name="Thuermer A."/>
            <person name="Gottschalk G."/>
            <person name="Thauer R.K."/>
            <person name="Daniel R."/>
            <person name="Mueller V."/>
        </authorList>
    </citation>
    <scope>NUCLEOTIDE SEQUENCE [LARGE SCALE GENOMIC DNA]</scope>
    <source>
        <strain evidence="3">ATCC 29683 / DSM 1030 / JCM 2381 / KCTC 1655 / WB1</strain>
    </source>
</reference>
<dbReference type="KEGG" id="awo:Awo_c23730"/>
<gene>
    <name evidence="2" type="primary">mttB20</name>
    <name evidence="2" type="ordered locus">Awo_c23730</name>
</gene>
<dbReference type="EC" id="2.1.1.-" evidence="2"/>
<name>H6LDA1_ACEWD</name>
<dbReference type="EMBL" id="CP002987">
    <property type="protein sequence ID" value="AFA49146.1"/>
    <property type="molecule type" value="Genomic_DNA"/>
</dbReference>